<keyword evidence="3" id="KW-0647">Proteasome</keyword>
<gene>
    <name evidence="3" type="ORF">Acr_15g0004990</name>
</gene>
<dbReference type="PANTHER" id="PTHR10943:SF2">
    <property type="entry name" value="26S PROTEASOME NON-ATPASE REGULATORY SUBUNIT 1"/>
    <property type="match status" value="1"/>
</dbReference>
<proteinExistence type="predicted"/>
<evidence type="ECO:0000256" key="1">
    <source>
        <dbReference type="ARBA" id="ARBA00022737"/>
    </source>
</evidence>
<feature type="domain" description="26S proteasome non-ATPase regulatory subunit 1/RPN2 N-terminal" evidence="2">
    <location>
        <begin position="69"/>
        <end position="149"/>
    </location>
</feature>
<sequence length="221" mass="24737">MSGKGIDEYACLKSKIAESSDEGAKMDPPLEVIVEKMMDKCILDGYEQAIGMAIECRRLDKLEEAINLREYGCEVLCLLVKVHQKLPSPDYLSICQCLMFLVELEGVASILEKLLRSENKDDALLAFQIAFGLVENERQAFLLNVKTCFLGQSLNHRNLHSKDLLHQSLVKDGNATASEDVQMIEGSQVSNQDVQEADPNEATYAERFTVRLHNEGLQLCI</sequence>
<name>A0A7J0FUN9_9ERIC</name>
<evidence type="ECO:0000313" key="3">
    <source>
        <dbReference type="EMBL" id="GFZ01890.1"/>
    </source>
</evidence>
<dbReference type="GO" id="GO:0043161">
    <property type="term" value="P:proteasome-mediated ubiquitin-dependent protein catabolic process"/>
    <property type="evidence" value="ECO:0007669"/>
    <property type="project" value="TreeGrafter"/>
</dbReference>
<accession>A0A7J0FUN9</accession>
<protein>
    <submittedName>
        <fullName evidence="3">26S proteasome regulatory complex, non-ATPase subcomplex, Rpn2/Psmd1 subunit</fullName>
    </submittedName>
</protein>
<dbReference type="GO" id="GO:0005634">
    <property type="term" value="C:nucleus"/>
    <property type="evidence" value="ECO:0007669"/>
    <property type="project" value="TreeGrafter"/>
</dbReference>
<keyword evidence="4" id="KW-1185">Reference proteome</keyword>
<dbReference type="OrthoDB" id="1669119at2759"/>
<reference evidence="3 4" key="1">
    <citation type="submission" date="2019-07" db="EMBL/GenBank/DDBJ databases">
        <title>De Novo Assembly of kiwifruit Actinidia rufa.</title>
        <authorList>
            <person name="Sugita-Konishi S."/>
            <person name="Sato K."/>
            <person name="Mori E."/>
            <person name="Abe Y."/>
            <person name="Kisaki G."/>
            <person name="Hamano K."/>
            <person name="Suezawa K."/>
            <person name="Otani M."/>
            <person name="Fukuda T."/>
            <person name="Manabe T."/>
            <person name="Gomi K."/>
            <person name="Tabuchi M."/>
            <person name="Akimitsu K."/>
            <person name="Kataoka I."/>
        </authorList>
    </citation>
    <scope>NUCLEOTIDE SEQUENCE [LARGE SCALE GENOMIC DNA]</scope>
    <source>
        <strain evidence="4">cv. Fuchu</strain>
    </source>
</reference>
<keyword evidence="1" id="KW-0677">Repeat</keyword>
<dbReference type="GO" id="GO:0034515">
    <property type="term" value="C:proteasome storage granule"/>
    <property type="evidence" value="ECO:0007669"/>
    <property type="project" value="TreeGrafter"/>
</dbReference>
<comment type="caution">
    <text evidence="3">The sequence shown here is derived from an EMBL/GenBank/DDBJ whole genome shotgun (WGS) entry which is preliminary data.</text>
</comment>
<dbReference type="Proteomes" id="UP000585474">
    <property type="component" value="Unassembled WGS sequence"/>
</dbReference>
<dbReference type="InterPro" id="IPR048570">
    <property type="entry name" value="PSMD1_RPN2_N"/>
</dbReference>
<dbReference type="EMBL" id="BJWL01000015">
    <property type="protein sequence ID" value="GFZ01890.1"/>
    <property type="molecule type" value="Genomic_DNA"/>
</dbReference>
<dbReference type="PANTHER" id="PTHR10943">
    <property type="entry name" value="26S PROTEASOME NON-ATPASE REGULATORY SUBUNIT"/>
    <property type="match status" value="1"/>
</dbReference>
<dbReference type="GO" id="GO:0008540">
    <property type="term" value="C:proteasome regulatory particle, base subcomplex"/>
    <property type="evidence" value="ECO:0007669"/>
    <property type="project" value="TreeGrafter"/>
</dbReference>
<evidence type="ECO:0000313" key="4">
    <source>
        <dbReference type="Proteomes" id="UP000585474"/>
    </source>
</evidence>
<organism evidence="3 4">
    <name type="scientific">Actinidia rufa</name>
    <dbReference type="NCBI Taxonomy" id="165716"/>
    <lineage>
        <taxon>Eukaryota</taxon>
        <taxon>Viridiplantae</taxon>
        <taxon>Streptophyta</taxon>
        <taxon>Embryophyta</taxon>
        <taxon>Tracheophyta</taxon>
        <taxon>Spermatophyta</taxon>
        <taxon>Magnoliopsida</taxon>
        <taxon>eudicotyledons</taxon>
        <taxon>Gunneridae</taxon>
        <taxon>Pentapetalae</taxon>
        <taxon>asterids</taxon>
        <taxon>Ericales</taxon>
        <taxon>Actinidiaceae</taxon>
        <taxon>Actinidia</taxon>
    </lineage>
</organism>
<evidence type="ECO:0000259" key="2">
    <source>
        <dbReference type="Pfam" id="PF21505"/>
    </source>
</evidence>
<feature type="domain" description="26S proteasome non-ATPase regulatory subunit 1/RPN2 N-terminal" evidence="2">
    <location>
        <begin position="4"/>
        <end position="67"/>
    </location>
</feature>
<dbReference type="Pfam" id="PF21505">
    <property type="entry name" value="RPN2_N"/>
    <property type="match status" value="2"/>
</dbReference>
<dbReference type="AlphaFoldDB" id="A0A7J0FUN9"/>